<feature type="compositionally biased region" description="Basic residues" evidence="1">
    <location>
        <begin position="228"/>
        <end position="240"/>
    </location>
</feature>
<feature type="compositionally biased region" description="Basic and acidic residues" evidence="1">
    <location>
        <begin position="330"/>
        <end position="354"/>
    </location>
</feature>
<feature type="compositionally biased region" description="Low complexity" evidence="1">
    <location>
        <begin position="282"/>
        <end position="301"/>
    </location>
</feature>
<proteinExistence type="predicted"/>
<gene>
    <name evidence="2" type="ORF">C8F04DRAFT_1111079</name>
</gene>
<feature type="region of interest" description="Disordered" evidence="1">
    <location>
        <begin position="98"/>
        <end position="502"/>
    </location>
</feature>
<accession>A0AAD6SNV4</accession>
<dbReference type="AlphaFoldDB" id="A0AAD6SNV4"/>
<feature type="region of interest" description="Disordered" evidence="1">
    <location>
        <begin position="47"/>
        <end position="72"/>
    </location>
</feature>
<feature type="compositionally biased region" description="Basic and acidic residues" evidence="1">
    <location>
        <begin position="371"/>
        <end position="381"/>
    </location>
</feature>
<reference evidence="2" key="1">
    <citation type="submission" date="2023-03" db="EMBL/GenBank/DDBJ databases">
        <title>Massive genome expansion in bonnet fungi (Mycena s.s.) driven by repeated elements and novel gene families across ecological guilds.</title>
        <authorList>
            <consortium name="Lawrence Berkeley National Laboratory"/>
            <person name="Harder C.B."/>
            <person name="Miyauchi S."/>
            <person name="Viragh M."/>
            <person name="Kuo A."/>
            <person name="Thoen E."/>
            <person name="Andreopoulos B."/>
            <person name="Lu D."/>
            <person name="Skrede I."/>
            <person name="Drula E."/>
            <person name="Henrissat B."/>
            <person name="Morin E."/>
            <person name="Kohler A."/>
            <person name="Barry K."/>
            <person name="LaButti K."/>
            <person name="Morin E."/>
            <person name="Salamov A."/>
            <person name="Lipzen A."/>
            <person name="Mereny Z."/>
            <person name="Hegedus B."/>
            <person name="Baldrian P."/>
            <person name="Stursova M."/>
            <person name="Weitz H."/>
            <person name="Taylor A."/>
            <person name="Grigoriev I.V."/>
            <person name="Nagy L.G."/>
            <person name="Martin F."/>
            <person name="Kauserud H."/>
        </authorList>
    </citation>
    <scope>NUCLEOTIDE SEQUENCE</scope>
    <source>
        <strain evidence="2">CBHHK200</strain>
    </source>
</reference>
<organism evidence="2 3">
    <name type="scientific">Mycena alexandri</name>
    <dbReference type="NCBI Taxonomy" id="1745969"/>
    <lineage>
        <taxon>Eukaryota</taxon>
        <taxon>Fungi</taxon>
        <taxon>Dikarya</taxon>
        <taxon>Basidiomycota</taxon>
        <taxon>Agaricomycotina</taxon>
        <taxon>Agaricomycetes</taxon>
        <taxon>Agaricomycetidae</taxon>
        <taxon>Agaricales</taxon>
        <taxon>Marasmiineae</taxon>
        <taxon>Mycenaceae</taxon>
        <taxon>Mycena</taxon>
    </lineage>
</organism>
<name>A0AAD6SNV4_9AGAR</name>
<feature type="compositionally biased region" description="Low complexity" evidence="1">
    <location>
        <begin position="615"/>
        <end position="625"/>
    </location>
</feature>
<feature type="compositionally biased region" description="Pro residues" evidence="1">
    <location>
        <begin position="160"/>
        <end position="186"/>
    </location>
</feature>
<evidence type="ECO:0000256" key="1">
    <source>
        <dbReference type="SAM" id="MobiDB-lite"/>
    </source>
</evidence>
<comment type="caution">
    <text evidence="2">The sequence shown here is derived from an EMBL/GenBank/DDBJ whole genome shotgun (WGS) entry which is preliminary data.</text>
</comment>
<feature type="compositionally biased region" description="Low complexity" evidence="1">
    <location>
        <begin position="47"/>
        <end position="56"/>
    </location>
</feature>
<feature type="compositionally biased region" description="Pro residues" evidence="1">
    <location>
        <begin position="716"/>
        <end position="728"/>
    </location>
</feature>
<feature type="compositionally biased region" description="Basic and acidic residues" evidence="1">
    <location>
        <begin position="311"/>
        <end position="320"/>
    </location>
</feature>
<evidence type="ECO:0000313" key="3">
    <source>
        <dbReference type="Proteomes" id="UP001218188"/>
    </source>
</evidence>
<feature type="region of interest" description="Disordered" evidence="1">
    <location>
        <begin position="517"/>
        <end position="740"/>
    </location>
</feature>
<feature type="compositionally biased region" description="Low complexity" evidence="1">
    <location>
        <begin position="672"/>
        <end position="697"/>
    </location>
</feature>
<feature type="compositionally biased region" description="Basic and acidic residues" evidence="1">
    <location>
        <begin position="247"/>
        <end position="258"/>
    </location>
</feature>
<keyword evidence="3" id="KW-1185">Reference proteome</keyword>
<feature type="compositionally biased region" description="Acidic residues" evidence="1">
    <location>
        <begin position="537"/>
        <end position="546"/>
    </location>
</feature>
<sequence>MDDVPDSNGEEYLLAPVQKTPPTPALAPPTDSTSISYFASTKPVIDSISSSSSAAPPMRPKPRPAFKGTAARLAAPTDSSIIIDAFSDPSSNLSLSDRIKTRKRGTQTSSASNIIEIDDSDDELTISKAKGKSRQETYFKDPAVATSSSSISSAARMPSPNQPAPKAAPLPFLFPLPNSPLPPSDPFPHSTGATRYFEGEDFVPPIATLSAAGDTSFDRGSSPSARKERPKPKLILKLKPPKPPSSDQRDELVERDGDTGLMLPPQFPDAARLAPLLPPVAGPSTGPAGTVVDAAAASALDKPPKKSRKKQGGEEGEKPAKKPRVKKAKKDAEGGGEEGEHAKPKTKAAKKDAEGGDEDGQEKPKKKKAAKGKEKEKEVFKSAEFILDDDDEPFTPIDGPLPLPLQPMVVDPSVAGPSAGKPDSVISIPDSQPDDELAPVAGEKRKRAGDDDDDATYGEAAGNGKAKVATSEKKSKKAKTATDGVPKPKKKPAAKKAKGTVVMSDEEDGAVIVDKAKKGPAKKAKGAVVMSDKEDGADGGVDDMLMDFDGPGPTVPLPPQSESEAGDEEAVKPIKKKKVKKAVVSDSDGEGDDAFQNKPNENSPPRTSSKAQVENNASSSKPAASPKKKNVKETPKPLGFKYSLSRTNSTPMAELIRKASARPGSPFPVVMPRSRSSLGGSSTSVTLGTPTTTYSPYNKFSRSALARIAPLHPNRRTPPPPLPPPPPKPKTKKEKEREERWTEEMYEAVGGWDAWKLLSEAEQKAAKRAKWARELEGYED</sequence>
<feature type="compositionally biased region" description="Low complexity" evidence="1">
    <location>
        <begin position="142"/>
        <end position="159"/>
    </location>
</feature>
<feature type="region of interest" description="Disordered" evidence="1">
    <location>
        <begin position="1"/>
        <end position="34"/>
    </location>
</feature>
<feature type="compositionally biased region" description="Basic residues" evidence="1">
    <location>
        <begin position="487"/>
        <end position="498"/>
    </location>
</feature>
<protein>
    <submittedName>
        <fullName evidence="2">Uncharacterized protein</fullName>
    </submittedName>
</protein>
<evidence type="ECO:0000313" key="2">
    <source>
        <dbReference type="EMBL" id="KAJ7031396.1"/>
    </source>
</evidence>
<dbReference type="Proteomes" id="UP001218188">
    <property type="component" value="Unassembled WGS sequence"/>
</dbReference>
<dbReference type="EMBL" id="JARJCM010000082">
    <property type="protein sequence ID" value="KAJ7031396.1"/>
    <property type="molecule type" value="Genomic_DNA"/>
</dbReference>
<feature type="compositionally biased region" description="Polar residues" evidence="1">
    <location>
        <begin position="597"/>
        <end position="614"/>
    </location>
</feature>